<keyword evidence="15" id="KW-1185">Reference proteome</keyword>
<evidence type="ECO:0000256" key="9">
    <source>
        <dbReference type="PIRSR" id="PIRSR601088-2"/>
    </source>
</evidence>
<dbReference type="GO" id="GO:0005975">
    <property type="term" value="P:carbohydrate metabolic process"/>
    <property type="evidence" value="ECO:0007669"/>
    <property type="project" value="InterPro"/>
</dbReference>
<keyword evidence="4 12" id="KW-0378">Hydrolase</keyword>
<keyword evidence="10" id="KW-0408">Iron</keyword>
<dbReference type="PROSITE" id="PS01324">
    <property type="entry name" value="GLYCOSYL_HYDROL_F4"/>
    <property type="match status" value="1"/>
</dbReference>
<dbReference type="Pfam" id="PF11975">
    <property type="entry name" value="Glyco_hydro_4C"/>
    <property type="match status" value="1"/>
</dbReference>
<feature type="binding site" evidence="10">
    <location>
        <position position="190"/>
    </location>
    <ligand>
        <name>Mn(2+)</name>
        <dbReference type="ChEBI" id="CHEBI:29035"/>
    </ligand>
</feature>
<dbReference type="AlphaFoldDB" id="D4GMD2"/>
<keyword evidence="10" id="KW-0170">Cobalt</keyword>
<dbReference type="InterPro" id="IPR022616">
    <property type="entry name" value="Glyco_hydro_4_C"/>
</dbReference>
<dbReference type="GO" id="GO:0046872">
    <property type="term" value="F:metal ion binding"/>
    <property type="evidence" value="ECO:0007669"/>
    <property type="project" value="UniProtKB-KW"/>
</dbReference>
<comment type="cofactor">
    <cofactor evidence="12">
        <name>NAD(+)</name>
        <dbReference type="ChEBI" id="CHEBI:57540"/>
    </cofactor>
    <text evidence="12">Binds 1 NAD(+) per subunit.</text>
</comment>
<keyword evidence="3 10" id="KW-0479">Metal-binding</keyword>
<feature type="binding site" evidence="10">
    <location>
        <position position="220"/>
    </location>
    <ligand>
        <name>Mn(2+)</name>
        <dbReference type="ChEBI" id="CHEBI:29035"/>
    </ligand>
</feature>
<sequence length="468" mass="52445">MMNGVTFWRYPTLQWSVLMSAPKITFIGAGSTIFVKNILGDVFHRDALKSAHIALMDIDATRLEESFTVVSKLMSSAGAAGRITCHTDQKAALADADFVVVAFQIGGYEPCTLTDFAVCKRYGLEQTIADTLGPGGIMRALRTIPHLWQICEDMTAVCPDATMLNYVNPMAMNTWAMYARYPHIKQVGLCHSVQGTAEELAYDLNLNPADLRYRSAGINHMAFYLELERKTADGAYVNLYPELLAAFEAAQVPKPNMHGNTRCPNIVRYEMFKKLGYFVTESSEHFAEYTPWFIKPGREDLIARYQIPLDEYPKRCVEQLDNWRTELEHYKRAERIESKPSREYASAIMNAIWTGEPAVIYGNVRNDALIDNLPQGCCVEVACLVDANGIQPTKVGTLPSHLAAMMQTNINVQTLLTEAILTENPERVYHAAMLDPHTAAVLGIEEIYALVDELIAEHGDWLPAWLHK</sequence>
<dbReference type="NCBIfam" id="NF011657">
    <property type="entry name" value="PRK15076.1"/>
    <property type="match status" value="1"/>
</dbReference>
<dbReference type="SUPFAM" id="SSF51735">
    <property type="entry name" value="NAD(P)-binding Rossmann-fold domains"/>
    <property type="match status" value="1"/>
</dbReference>
<evidence type="ECO:0000256" key="6">
    <source>
        <dbReference type="ARBA" id="ARBA00023211"/>
    </source>
</evidence>
<name>D4GMD2_PANAM</name>
<dbReference type="eggNOG" id="COG1486">
    <property type="taxonomic scope" value="Bacteria"/>
</dbReference>
<evidence type="ECO:0000256" key="3">
    <source>
        <dbReference type="ARBA" id="ARBA00022723"/>
    </source>
</evidence>
<evidence type="ECO:0000256" key="10">
    <source>
        <dbReference type="PIRSR" id="PIRSR601088-3"/>
    </source>
</evidence>
<evidence type="ECO:0000256" key="12">
    <source>
        <dbReference type="RuleBase" id="RU361152"/>
    </source>
</evidence>
<dbReference type="PANTHER" id="PTHR32092">
    <property type="entry name" value="6-PHOSPHO-BETA-GLUCOSIDASE-RELATED"/>
    <property type="match status" value="1"/>
</dbReference>
<evidence type="ECO:0000256" key="7">
    <source>
        <dbReference type="ARBA" id="ARBA00023277"/>
    </source>
</evidence>
<keyword evidence="7" id="KW-0119">Carbohydrate metabolism</keyword>
<dbReference type="KEGG" id="pam:PANA_3233"/>
<dbReference type="SUPFAM" id="SSF56327">
    <property type="entry name" value="LDH C-terminal domain-like"/>
    <property type="match status" value="1"/>
</dbReference>
<dbReference type="Gene3D" id="3.90.1820.10">
    <property type="entry name" value="AglA-like glucosidase"/>
    <property type="match status" value="1"/>
</dbReference>
<dbReference type="STRING" id="706191.PANA_3233"/>
<reference evidence="14 15" key="1">
    <citation type="journal article" date="2010" name="J. Bacteriol.">
        <title>Genome sequence of Pantoea ananatis LMG20103, the causative agent of Eucalyptus blight and dieback.</title>
        <authorList>
            <person name="De Maayer P."/>
            <person name="Chan W.Y."/>
            <person name="Venter S.N."/>
            <person name="Toth I.K."/>
            <person name="Birch P.R."/>
            <person name="Joubert F."/>
            <person name="Coutinho T.A."/>
        </authorList>
    </citation>
    <scope>NUCLEOTIDE SEQUENCE [LARGE SCALE GENOMIC DNA]</scope>
    <source>
        <strain evidence="14 15">LMG 20103</strain>
    </source>
</reference>
<gene>
    <name evidence="14" type="primary">melA</name>
    <name evidence="14" type="ordered locus">PANA_3233</name>
</gene>
<dbReference type="CAZy" id="GH4">
    <property type="family name" value="Glycoside Hydrolase Family 4"/>
</dbReference>
<evidence type="ECO:0000313" key="15">
    <source>
        <dbReference type="Proteomes" id="UP000001702"/>
    </source>
</evidence>
<dbReference type="PRINTS" id="PR00732">
    <property type="entry name" value="GLHYDRLASE4"/>
</dbReference>
<dbReference type="HOGENOM" id="CLU_045951_1_1_6"/>
<protein>
    <submittedName>
        <fullName evidence="14">MelA</fullName>
    </submittedName>
</protein>
<dbReference type="GO" id="GO:0016616">
    <property type="term" value="F:oxidoreductase activity, acting on the CH-OH group of donors, NAD or NADP as acceptor"/>
    <property type="evidence" value="ECO:0007669"/>
    <property type="project" value="InterPro"/>
</dbReference>
<keyword evidence="8 12" id="KW-0326">Glycosidase</keyword>
<evidence type="ECO:0000256" key="11">
    <source>
        <dbReference type="PIRSR" id="PIRSR601088-4"/>
    </source>
</evidence>
<evidence type="ECO:0000256" key="8">
    <source>
        <dbReference type="ARBA" id="ARBA00023295"/>
    </source>
</evidence>
<evidence type="ECO:0000256" key="1">
    <source>
        <dbReference type="ARBA" id="ARBA00001936"/>
    </source>
</evidence>
<dbReference type="PANTHER" id="PTHR32092:SF6">
    <property type="entry name" value="ALPHA-GALACTOSIDASE"/>
    <property type="match status" value="1"/>
</dbReference>
<dbReference type="InterPro" id="IPR001088">
    <property type="entry name" value="Glyco_hydro_4"/>
</dbReference>
<dbReference type="InterPro" id="IPR019802">
    <property type="entry name" value="GlycHydrolase_4_CS"/>
</dbReference>
<keyword evidence="6 10" id="KW-0464">Manganese</keyword>
<dbReference type="CDD" id="cd05297">
    <property type="entry name" value="GH4_alpha_glucosidase_galactosidase"/>
    <property type="match status" value="1"/>
</dbReference>
<dbReference type="InterPro" id="IPR053715">
    <property type="entry name" value="GH4_Enzyme_sf"/>
</dbReference>
<dbReference type="EMBL" id="CP001875">
    <property type="protein sequence ID" value="ADD78400.1"/>
    <property type="molecule type" value="Genomic_DNA"/>
</dbReference>
<evidence type="ECO:0000256" key="4">
    <source>
        <dbReference type="ARBA" id="ARBA00022801"/>
    </source>
</evidence>
<dbReference type="InterPro" id="IPR036291">
    <property type="entry name" value="NAD(P)-bd_dom_sf"/>
</dbReference>
<feature type="domain" description="Glycosyl hydrolase family 4 C-terminal" evidence="13">
    <location>
        <begin position="216"/>
        <end position="438"/>
    </location>
</feature>
<dbReference type="Proteomes" id="UP000001702">
    <property type="component" value="Chromosome"/>
</dbReference>
<evidence type="ECO:0000259" key="13">
    <source>
        <dbReference type="Pfam" id="PF11975"/>
    </source>
</evidence>
<comment type="similarity">
    <text evidence="2 12">Belongs to the glycosyl hydrolase 4 family.</text>
</comment>
<keyword evidence="10" id="KW-0533">Nickel</keyword>
<evidence type="ECO:0000256" key="2">
    <source>
        <dbReference type="ARBA" id="ARBA00010141"/>
    </source>
</evidence>
<organism evidence="14 15">
    <name type="scientific">Pantoea ananatis (strain LMG 20103)</name>
    <dbReference type="NCBI Taxonomy" id="706191"/>
    <lineage>
        <taxon>Bacteria</taxon>
        <taxon>Pseudomonadati</taxon>
        <taxon>Pseudomonadota</taxon>
        <taxon>Gammaproteobacteria</taxon>
        <taxon>Enterobacterales</taxon>
        <taxon>Erwiniaceae</taxon>
        <taxon>Pantoea</taxon>
    </lineage>
</organism>
<comment type="cofactor">
    <cofactor evidence="1">
        <name>Mn(2+)</name>
        <dbReference type="ChEBI" id="CHEBI:29035"/>
    </cofactor>
</comment>
<keyword evidence="5 12" id="KW-0520">NAD</keyword>
<dbReference type="InterPro" id="IPR015955">
    <property type="entry name" value="Lactate_DH/Glyco_Ohase_4_C"/>
</dbReference>
<dbReference type="Pfam" id="PF02056">
    <property type="entry name" value="Glyco_hydro_4"/>
    <property type="match status" value="1"/>
</dbReference>
<evidence type="ECO:0000256" key="5">
    <source>
        <dbReference type="ARBA" id="ARBA00023027"/>
    </source>
</evidence>
<proteinExistence type="inferred from homology"/>
<feature type="binding site" evidence="9">
    <location>
        <position position="168"/>
    </location>
    <ligand>
        <name>substrate</name>
    </ligand>
</feature>
<feature type="site" description="Increases basicity of active site Tyr" evidence="11">
    <location>
        <position position="130"/>
    </location>
</feature>
<accession>D4GMD2</accession>
<dbReference type="GO" id="GO:0004553">
    <property type="term" value="F:hydrolase activity, hydrolyzing O-glycosyl compounds"/>
    <property type="evidence" value="ECO:0007669"/>
    <property type="project" value="InterPro"/>
</dbReference>
<evidence type="ECO:0000313" key="14">
    <source>
        <dbReference type="EMBL" id="ADD78400.1"/>
    </source>
</evidence>